<organism evidence="2 3">
    <name type="scientific">Gemmobacter caeni</name>
    <dbReference type="NCBI Taxonomy" id="589035"/>
    <lineage>
        <taxon>Bacteria</taxon>
        <taxon>Pseudomonadati</taxon>
        <taxon>Pseudomonadota</taxon>
        <taxon>Alphaproteobacteria</taxon>
        <taxon>Rhodobacterales</taxon>
        <taxon>Paracoccaceae</taxon>
        <taxon>Gemmobacter</taxon>
    </lineage>
</organism>
<feature type="transmembrane region" description="Helical" evidence="1">
    <location>
        <begin position="37"/>
        <end position="53"/>
    </location>
</feature>
<dbReference type="EMBL" id="QBKP01000003">
    <property type="protein sequence ID" value="PTX51881.1"/>
    <property type="molecule type" value="Genomic_DNA"/>
</dbReference>
<keyword evidence="3" id="KW-1185">Reference proteome</keyword>
<feature type="transmembrane region" description="Helical" evidence="1">
    <location>
        <begin position="65"/>
        <end position="90"/>
    </location>
</feature>
<evidence type="ECO:0008006" key="4">
    <source>
        <dbReference type="Google" id="ProtNLM"/>
    </source>
</evidence>
<evidence type="ECO:0000256" key="1">
    <source>
        <dbReference type="SAM" id="Phobius"/>
    </source>
</evidence>
<dbReference type="OrthoDB" id="7869508at2"/>
<gene>
    <name evidence="2" type="ORF">C8N34_103387</name>
</gene>
<keyword evidence="1" id="KW-0812">Transmembrane</keyword>
<accession>A0A2T6B724</accession>
<protein>
    <recommendedName>
        <fullName evidence="4">Tellurium resistance protein</fullName>
    </recommendedName>
</protein>
<dbReference type="InterPro" id="IPR047784">
    <property type="entry name" value="TrgA"/>
</dbReference>
<feature type="transmembrane region" description="Helical" evidence="1">
    <location>
        <begin position="116"/>
        <end position="140"/>
    </location>
</feature>
<keyword evidence="1" id="KW-0472">Membrane</keyword>
<sequence>MPTAGKLLGAIFFAALAYLTAELFKPSVPEGTSFGNFSLYVAAIGLGSGWFVMGPRAPEGGMAQAISAGLQAALTTAFFALLGFGIYLMLGKALRKMYKGPFEAITGVFELMVENLFLVLTSPQVMAALLVGGPLCGIAVHKLVRRR</sequence>
<dbReference type="Proteomes" id="UP000244224">
    <property type="component" value="Unassembled WGS sequence"/>
</dbReference>
<proteinExistence type="predicted"/>
<keyword evidence="1" id="KW-1133">Transmembrane helix</keyword>
<dbReference type="RefSeq" id="WP_054301851.1">
    <property type="nucleotide sequence ID" value="NZ_QBKP01000003.1"/>
</dbReference>
<dbReference type="NCBIfam" id="NF033773">
    <property type="entry name" value="tellur_TrgA"/>
    <property type="match status" value="1"/>
</dbReference>
<comment type="caution">
    <text evidence="2">The sequence shown here is derived from an EMBL/GenBank/DDBJ whole genome shotgun (WGS) entry which is preliminary data.</text>
</comment>
<reference evidence="2 3" key="1">
    <citation type="submission" date="2018-04" db="EMBL/GenBank/DDBJ databases">
        <title>Genomic Encyclopedia of Archaeal and Bacterial Type Strains, Phase II (KMG-II): from individual species to whole genera.</title>
        <authorList>
            <person name="Goeker M."/>
        </authorList>
    </citation>
    <scope>NUCLEOTIDE SEQUENCE [LARGE SCALE GENOMIC DNA]</scope>
    <source>
        <strain evidence="2 3">DSM 21823</strain>
    </source>
</reference>
<dbReference type="AlphaFoldDB" id="A0A2T6B724"/>
<evidence type="ECO:0000313" key="3">
    <source>
        <dbReference type="Proteomes" id="UP000244224"/>
    </source>
</evidence>
<evidence type="ECO:0000313" key="2">
    <source>
        <dbReference type="EMBL" id="PTX51881.1"/>
    </source>
</evidence>
<name>A0A2T6B724_9RHOB</name>